<feature type="region of interest" description="Disordered" evidence="2">
    <location>
        <begin position="293"/>
        <end position="317"/>
    </location>
</feature>
<feature type="compositionally biased region" description="Polar residues" evidence="2">
    <location>
        <begin position="181"/>
        <end position="192"/>
    </location>
</feature>
<dbReference type="OrthoDB" id="3259063at2759"/>
<protein>
    <submittedName>
        <fullName evidence="3">Uncharacterized protein</fullName>
    </submittedName>
</protein>
<feature type="compositionally biased region" description="Low complexity" evidence="2">
    <location>
        <begin position="52"/>
        <end position="64"/>
    </location>
</feature>
<feature type="region of interest" description="Disordered" evidence="2">
    <location>
        <begin position="1"/>
        <end position="64"/>
    </location>
</feature>
<gene>
    <name evidence="3" type="ORF">EIP91_000776</name>
</gene>
<reference evidence="3 4" key="1">
    <citation type="submission" date="2018-11" db="EMBL/GenBank/DDBJ databases">
        <title>Genome assembly of Steccherinum ochraceum LE-BIN_3174, the white-rot fungus of the Steccherinaceae family (The Residual Polyporoid clade, Polyporales, Basidiomycota).</title>
        <authorList>
            <person name="Fedorova T.V."/>
            <person name="Glazunova O.A."/>
            <person name="Landesman E.O."/>
            <person name="Moiseenko K.V."/>
            <person name="Psurtseva N.V."/>
            <person name="Savinova O.S."/>
            <person name="Shakhova N.V."/>
            <person name="Tyazhelova T.V."/>
            <person name="Vasina D.V."/>
        </authorList>
    </citation>
    <scope>NUCLEOTIDE SEQUENCE [LARGE SCALE GENOMIC DNA]</scope>
    <source>
        <strain evidence="3 4">LE-BIN_3174</strain>
    </source>
</reference>
<name>A0A4R0RSU9_9APHY</name>
<organism evidence="3 4">
    <name type="scientific">Steccherinum ochraceum</name>
    <dbReference type="NCBI Taxonomy" id="92696"/>
    <lineage>
        <taxon>Eukaryota</taxon>
        <taxon>Fungi</taxon>
        <taxon>Dikarya</taxon>
        <taxon>Basidiomycota</taxon>
        <taxon>Agaricomycotina</taxon>
        <taxon>Agaricomycetes</taxon>
        <taxon>Polyporales</taxon>
        <taxon>Steccherinaceae</taxon>
        <taxon>Steccherinum</taxon>
    </lineage>
</organism>
<comment type="caution">
    <text evidence="3">The sequence shown here is derived from an EMBL/GenBank/DDBJ whole genome shotgun (WGS) entry which is preliminary data.</text>
</comment>
<proteinExistence type="predicted"/>
<dbReference type="Proteomes" id="UP000292702">
    <property type="component" value="Unassembled WGS sequence"/>
</dbReference>
<accession>A0A4R0RSU9</accession>
<evidence type="ECO:0000313" key="3">
    <source>
        <dbReference type="EMBL" id="TCD66878.1"/>
    </source>
</evidence>
<keyword evidence="1" id="KW-0175">Coiled coil</keyword>
<dbReference type="AlphaFoldDB" id="A0A4R0RSU9"/>
<feature type="region of interest" description="Disordered" evidence="2">
    <location>
        <begin position="181"/>
        <end position="213"/>
    </location>
</feature>
<feature type="coiled-coil region" evidence="1">
    <location>
        <begin position="244"/>
        <end position="271"/>
    </location>
</feature>
<evidence type="ECO:0000256" key="1">
    <source>
        <dbReference type="SAM" id="Coils"/>
    </source>
</evidence>
<evidence type="ECO:0000256" key="2">
    <source>
        <dbReference type="SAM" id="MobiDB-lite"/>
    </source>
</evidence>
<dbReference type="EMBL" id="RWJN01000118">
    <property type="protein sequence ID" value="TCD66878.1"/>
    <property type="molecule type" value="Genomic_DNA"/>
</dbReference>
<evidence type="ECO:0000313" key="4">
    <source>
        <dbReference type="Proteomes" id="UP000292702"/>
    </source>
</evidence>
<keyword evidence="4" id="KW-1185">Reference proteome</keyword>
<sequence length="421" mass="45606">MSAKLENKSSSATLVDPPQPYRNDIPEVPPLPQRAAGRSAGYTPGELEDKATTTSTPASPFSASFNPNATSPAVVSSLPTPPTLLSLPVTVELPTPPPPPEFPSIAAQLEHSPFSASFDPNAAPSHTFHTAQQHALHTRMSASSLASSAGSIHVAQEQWNHIMSASLSALANQFQAASHALTTGPNDSQGALSSRLPHDESSASYRTSESGDAVEESVSELALARTGVNTQGVETMLSLMMSRLENVERNQVRLGGELERVREEVKNLKDRNPANPVQNGSAGYFGNQHNEKAKMKEKEPEITVVGEEGQSTSEDEWQKRVESLERKVEAILETLKIEQARLYPRLQNAYVTLNKQPIKPLPVQGTGKAPVNFPATKGEFEHLTKERYEHLMKSYGMPIKGDTNAKREAVREFIGLTPPGK</sequence>
<dbReference type="STRING" id="92696.A0A4R0RSU9"/>